<dbReference type="InterPro" id="IPR000424">
    <property type="entry name" value="Primosome_PriB/ssb"/>
</dbReference>
<comment type="caution">
    <text evidence="4">The sequence shown here is derived from an EMBL/GenBank/DDBJ whole genome shotgun (WGS) entry which is preliminary data.</text>
</comment>
<evidence type="ECO:0000313" key="5">
    <source>
        <dbReference type="Proteomes" id="UP000725002"/>
    </source>
</evidence>
<sequence>MDYINRVELAGTVGACRLTQAGGQTVARMSVATTIVYRDSAGEQVLETTWHSVVAWQKPGMADLEKISKGSCLHITGRLRCSRYTRSDGGEALAYEVVADTLREVR</sequence>
<protein>
    <recommendedName>
        <fullName evidence="3">Single-stranded DNA-binding protein</fullName>
    </recommendedName>
</protein>
<evidence type="ECO:0000256" key="3">
    <source>
        <dbReference type="RuleBase" id="RU000524"/>
    </source>
</evidence>
<dbReference type="PANTHER" id="PTHR10302">
    <property type="entry name" value="SINGLE-STRANDED DNA-BINDING PROTEIN"/>
    <property type="match status" value="1"/>
</dbReference>
<dbReference type="InterPro" id="IPR012340">
    <property type="entry name" value="NA-bd_OB-fold"/>
</dbReference>
<dbReference type="NCBIfam" id="TIGR00621">
    <property type="entry name" value="ssb"/>
    <property type="match status" value="1"/>
</dbReference>
<dbReference type="Proteomes" id="UP000725002">
    <property type="component" value="Unassembled WGS sequence"/>
</dbReference>
<reference evidence="4" key="2">
    <citation type="journal article" date="2021" name="PeerJ">
        <title>Extensive microbial diversity within the chicken gut microbiome revealed by metagenomics and culture.</title>
        <authorList>
            <person name="Gilroy R."/>
            <person name="Ravi A."/>
            <person name="Getino M."/>
            <person name="Pursley I."/>
            <person name="Horton D.L."/>
            <person name="Alikhan N.F."/>
            <person name="Baker D."/>
            <person name="Gharbi K."/>
            <person name="Hall N."/>
            <person name="Watson M."/>
            <person name="Adriaenssens E.M."/>
            <person name="Foster-Nyarko E."/>
            <person name="Jarju S."/>
            <person name="Secka A."/>
            <person name="Antonio M."/>
            <person name="Oren A."/>
            <person name="Chaudhuri R.R."/>
            <person name="La Ragione R."/>
            <person name="Hildebrand F."/>
            <person name="Pallen M.J."/>
        </authorList>
    </citation>
    <scope>NUCLEOTIDE SEQUENCE</scope>
    <source>
        <strain evidence="4">G3-8215</strain>
    </source>
</reference>
<proteinExistence type="predicted"/>
<dbReference type="Gene3D" id="2.40.50.140">
    <property type="entry name" value="Nucleic acid-binding proteins"/>
    <property type="match status" value="1"/>
</dbReference>
<dbReference type="GO" id="GO:0003697">
    <property type="term" value="F:single-stranded DNA binding"/>
    <property type="evidence" value="ECO:0007669"/>
    <property type="project" value="InterPro"/>
</dbReference>
<keyword evidence="1 2" id="KW-0238">DNA-binding</keyword>
<evidence type="ECO:0000256" key="1">
    <source>
        <dbReference type="ARBA" id="ARBA00023125"/>
    </source>
</evidence>
<dbReference type="Pfam" id="PF00436">
    <property type="entry name" value="SSB"/>
    <property type="match status" value="1"/>
</dbReference>
<dbReference type="EMBL" id="JADILV010000025">
    <property type="protein sequence ID" value="MBO8483286.1"/>
    <property type="molecule type" value="Genomic_DNA"/>
</dbReference>
<dbReference type="GO" id="GO:0006260">
    <property type="term" value="P:DNA replication"/>
    <property type="evidence" value="ECO:0007669"/>
    <property type="project" value="InterPro"/>
</dbReference>
<dbReference type="PANTHER" id="PTHR10302:SF0">
    <property type="entry name" value="SINGLE-STRANDED DNA-BINDING PROTEIN, MITOCHONDRIAL"/>
    <property type="match status" value="1"/>
</dbReference>
<reference evidence="4" key="1">
    <citation type="submission" date="2020-10" db="EMBL/GenBank/DDBJ databases">
        <authorList>
            <person name="Gilroy R."/>
        </authorList>
    </citation>
    <scope>NUCLEOTIDE SEQUENCE</scope>
    <source>
        <strain evidence="4">G3-8215</strain>
    </source>
</reference>
<dbReference type="SUPFAM" id="SSF50249">
    <property type="entry name" value="Nucleic acid-binding proteins"/>
    <property type="match status" value="1"/>
</dbReference>
<dbReference type="InterPro" id="IPR011344">
    <property type="entry name" value="ssDNA-bd"/>
</dbReference>
<dbReference type="PROSITE" id="PS50935">
    <property type="entry name" value="SSB"/>
    <property type="match status" value="1"/>
</dbReference>
<evidence type="ECO:0000256" key="2">
    <source>
        <dbReference type="PROSITE-ProRule" id="PRU00252"/>
    </source>
</evidence>
<accession>A0A940DS32</accession>
<gene>
    <name evidence="4" type="primary">ssb</name>
    <name evidence="4" type="ORF">IAB75_04130</name>
</gene>
<name>A0A940DS32_9BACT</name>
<dbReference type="CDD" id="cd04496">
    <property type="entry name" value="SSB_OBF"/>
    <property type="match status" value="1"/>
</dbReference>
<dbReference type="AlphaFoldDB" id="A0A940DS32"/>
<evidence type="ECO:0000313" key="4">
    <source>
        <dbReference type="EMBL" id="MBO8483286.1"/>
    </source>
</evidence>
<dbReference type="GO" id="GO:0009295">
    <property type="term" value="C:nucleoid"/>
    <property type="evidence" value="ECO:0007669"/>
    <property type="project" value="TreeGrafter"/>
</dbReference>
<organism evidence="4 5">
    <name type="scientific">Candidatus Cryptobacteroides avicola</name>
    <dbReference type="NCBI Taxonomy" id="2840757"/>
    <lineage>
        <taxon>Bacteria</taxon>
        <taxon>Pseudomonadati</taxon>
        <taxon>Bacteroidota</taxon>
        <taxon>Bacteroidia</taxon>
        <taxon>Bacteroidales</taxon>
        <taxon>Candidatus Cryptobacteroides</taxon>
    </lineage>
</organism>